<dbReference type="InterPro" id="IPR023375">
    <property type="entry name" value="ADC_dom_sf"/>
</dbReference>
<protein>
    <submittedName>
        <fullName evidence="1">Acetoacetate decarboxylase</fullName>
    </submittedName>
</protein>
<gene>
    <name evidence="1" type="ORF">HHL24_38165</name>
</gene>
<dbReference type="Proteomes" id="UP000544134">
    <property type="component" value="Unassembled WGS sequence"/>
</dbReference>
<reference evidence="1 2" key="1">
    <citation type="submission" date="2020-04" db="EMBL/GenBank/DDBJ databases">
        <title>Paraburkholderia sp. RP-4-7 isolated from soil.</title>
        <authorList>
            <person name="Dahal R.H."/>
        </authorList>
    </citation>
    <scope>NUCLEOTIDE SEQUENCE [LARGE SCALE GENOMIC DNA]</scope>
    <source>
        <strain evidence="1 2">RP-4-7</strain>
    </source>
</reference>
<organism evidence="1 2">
    <name type="scientific">Paraburkholderia polaris</name>
    <dbReference type="NCBI Taxonomy" id="2728848"/>
    <lineage>
        <taxon>Bacteria</taxon>
        <taxon>Pseudomonadati</taxon>
        <taxon>Pseudomonadota</taxon>
        <taxon>Betaproteobacteria</taxon>
        <taxon>Burkholderiales</taxon>
        <taxon>Burkholderiaceae</taxon>
        <taxon>Paraburkholderia</taxon>
    </lineage>
</organism>
<keyword evidence="2" id="KW-1185">Reference proteome</keyword>
<name>A0A848IUI2_9BURK</name>
<sequence length="273" mass="30145">MKINSVLLNAFSMPVTSPAYPMGPYHFVDREFLIVTYRTDLAKLRAVVPEPLVVHDPLVHFQFIRTPDSTGFGDYTESGQVIPVTLDGVAGSYTLAMYVDDHPPIAAGRELWGFPKKLARPDLGVHTDTLVGTLDYGPVRIATATMGYKHYSLDLAKERKRLEMPNFLLKVLPHVDGKPRVCELVRHYLDNIELKGAWTGPSSLQLSPHALAPVADLPVLEIVEARHLIANLTLGAGQSVFDYLDHSQIVAAPGNRRVRASSLSFFGDLTKHV</sequence>
<proteinExistence type="predicted"/>
<dbReference type="Pfam" id="PF06314">
    <property type="entry name" value="ADC"/>
    <property type="match status" value="1"/>
</dbReference>
<comment type="caution">
    <text evidence="1">The sequence shown here is derived from an EMBL/GenBank/DDBJ whole genome shotgun (WGS) entry which is preliminary data.</text>
</comment>
<dbReference type="NCBIfam" id="NF002614">
    <property type="entry name" value="PRK02265.1"/>
    <property type="match status" value="1"/>
</dbReference>
<evidence type="ECO:0000313" key="2">
    <source>
        <dbReference type="Proteomes" id="UP000544134"/>
    </source>
</evidence>
<dbReference type="Gene3D" id="2.40.400.10">
    <property type="entry name" value="Acetoacetate decarboxylase-like"/>
    <property type="match status" value="1"/>
</dbReference>
<evidence type="ECO:0000313" key="1">
    <source>
        <dbReference type="EMBL" id="NMM03685.1"/>
    </source>
</evidence>
<dbReference type="SUPFAM" id="SSF160104">
    <property type="entry name" value="Acetoacetate decarboxylase-like"/>
    <property type="match status" value="1"/>
</dbReference>
<dbReference type="EMBL" id="JABBGJ010000058">
    <property type="protein sequence ID" value="NMM03685.1"/>
    <property type="molecule type" value="Genomic_DNA"/>
</dbReference>
<dbReference type="InterPro" id="IPR010451">
    <property type="entry name" value="Acetoacetate_decarboxylase"/>
</dbReference>
<accession>A0A848IUI2</accession>
<dbReference type="AlphaFoldDB" id="A0A848IUI2"/>
<dbReference type="GO" id="GO:0016829">
    <property type="term" value="F:lyase activity"/>
    <property type="evidence" value="ECO:0007669"/>
    <property type="project" value="InterPro"/>
</dbReference>